<organism evidence="1 2">
    <name type="scientific">Clostridium innocuum</name>
    <dbReference type="NCBI Taxonomy" id="1522"/>
    <lineage>
        <taxon>Bacteria</taxon>
        <taxon>Bacillati</taxon>
        <taxon>Bacillota</taxon>
        <taxon>Clostridia</taxon>
        <taxon>Eubacteriales</taxon>
        <taxon>Clostridiaceae</taxon>
        <taxon>Clostridium</taxon>
    </lineage>
</organism>
<reference evidence="1 2" key="1">
    <citation type="submission" date="2014-08" db="EMBL/GenBank/DDBJ databases">
        <title>Clostridium innocuum, an unnegligible vancomycin-resistant pathogen causing extra-intestinal infections.</title>
        <authorList>
            <person name="Feng Y."/>
            <person name="Chiu C.-H."/>
        </authorList>
    </citation>
    <scope>NUCLEOTIDE SEQUENCE [LARGE SCALE GENOMIC DNA]</scope>
    <source>
        <strain evidence="1 2">AN88</strain>
    </source>
</reference>
<gene>
    <name evidence="1" type="ORF">CIAN88_06110</name>
</gene>
<dbReference type="RefSeq" id="WP_044904639.1">
    <property type="nucleotide sequence ID" value="NZ_JAKNTM010000001.1"/>
</dbReference>
<name>A0A099I808_CLOIN</name>
<evidence type="ECO:0000313" key="2">
    <source>
        <dbReference type="Proteomes" id="UP000030008"/>
    </source>
</evidence>
<dbReference type="Proteomes" id="UP000030008">
    <property type="component" value="Unassembled WGS sequence"/>
</dbReference>
<proteinExistence type="predicted"/>
<accession>A0A099I808</accession>
<evidence type="ECO:0000313" key="1">
    <source>
        <dbReference type="EMBL" id="KGJ54114.1"/>
    </source>
</evidence>
<dbReference type="EMBL" id="JQIF01000023">
    <property type="protein sequence ID" value="KGJ54114.1"/>
    <property type="molecule type" value="Genomic_DNA"/>
</dbReference>
<sequence length="77" mass="8926">MSEAELDIFDFEEEEIKAQKIMRIDLPLMIQTIVKLSLPTARHEKLASKVESDLKEIANTEIESAITNYHKVYGYKK</sequence>
<comment type="caution">
    <text evidence="1">The sequence shown here is derived from an EMBL/GenBank/DDBJ whole genome shotgun (WGS) entry which is preliminary data.</text>
</comment>
<protein>
    <submittedName>
        <fullName evidence="1">Uncharacterized protein</fullName>
    </submittedName>
</protein>
<dbReference type="AlphaFoldDB" id="A0A099I808"/>